<accession>A0A1W1CXR3</accession>
<protein>
    <submittedName>
        <fullName evidence="1">Uncharacterized protein</fullName>
    </submittedName>
</protein>
<evidence type="ECO:0000313" key="1">
    <source>
        <dbReference type="EMBL" id="SFV70658.1"/>
    </source>
</evidence>
<reference evidence="1" key="1">
    <citation type="submission" date="2016-10" db="EMBL/GenBank/DDBJ databases">
        <authorList>
            <person name="de Groot N.N."/>
        </authorList>
    </citation>
    <scope>NUCLEOTIDE SEQUENCE</scope>
</reference>
<proteinExistence type="predicted"/>
<organism evidence="1">
    <name type="scientific">hydrothermal vent metagenome</name>
    <dbReference type="NCBI Taxonomy" id="652676"/>
    <lineage>
        <taxon>unclassified sequences</taxon>
        <taxon>metagenomes</taxon>
        <taxon>ecological metagenomes</taxon>
    </lineage>
</organism>
<name>A0A1W1CXR3_9ZZZZ</name>
<dbReference type="EMBL" id="FPHM01000163">
    <property type="protein sequence ID" value="SFV70658.1"/>
    <property type="molecule type" value="Genomic_DNA"/>
</dbReference>
<dbReference type="AlphaFoldDB" id="A0A1W1CXR3"/>
<sequence>MYEVTNAKSRVPTKGAKEKVAFYLFYQKTVKNFFSFGRHEYVNSY</sequence>
<gene>
    <name evidence="1" type="ORF">MNB_SV-13-112</name>
</gene>